<keyword evidence="4" id="KW-1185">Reference proteome</keyword>
<dbReference type="Proteomes" id="UP000471147">
    <property type="component" value="Unassembled WGS sequence"/>
</dbReference>
<dbReference type="CDD" id="cd01038">
    <property type="entry name" value="Endonuclease_DUF559"/>
    <property type="match status" value="1"/>
</dbReference>
<accession>A0A6I4LV81</accession>
<protein>
    <submittedName>
        <fullName evidence="3">Endonuclease domain-containing protein</fullName>
    </submittedName>
</protein>
<comment type="caution">
    <text evidence="3">The sequence shown here is derived from an EMBL/GenBank/DDBJ whole genome shotgun (WGS) entry which is preliminary data.</text>
</comment>
<name>A0A6I4LV81_9SPHN</name>
<organism evidence="3 4">
    <name type="scientific">Sphingorhabdus profundilacus</name>
    <dbReference type="NCBI Taxonomy" id="2509718"/>
    <lineage>
        <taxon>Bacteria</taxon>
        <taxon>Pseudomonadati</taxon>
        <taxon>Pseudomonadota</taxon>
        <taxon>Alphaproteobacteria</taxon>
        <taxon>Sphingomonadales</taxon>
        <taxon>Sphingomonadaceae</taxon>
        <taxon>Sphingorhabdus</taxon>
    </lineage>
</organism>
<feature type="domain" description="DUF559" evidence="2">
    <location>
        <begin position="1"/>
        <end position="97"/>
    </location>
</feature>
<feature type="region of interest" description="Disordered" evidence="1">
    <location>
        <begin position="103"/>
        <end position="128"/>
    </location>
</feature>
<evidence type="ECO:0000259" key="2">
    <source>
        <dbReference type="Pfam" id="PF04480"/>
    </source>
</evidence>
<dbReference type="OrthoDB" id="9798754at2"/>
<proteinExistence type="predicted"/>
<evidence type="ECO:0000313" key="3">
    <source>
        <dbReference type="EMBL" id="MVZ96941.1"/>
    </source>
</evidence>
<dbReference type="AlphaFoldDB" id="A0A6I4LV81"/>
<dbReference type="PANTHER" id="PTHR38590">
    <property type="entry name" value="BLL0828 PROTEIN"/>
    <property type="match status" value="1"/>
</dbReference>
<keyword evidence="3" id="KW-0255">Endonuclease</keyword>
<dbReference type="InterPro" id="IPR047216">
    <property type="entry name" value="Endonuclease_DUF559_bact"/>
</dbReference>
<dbReference type="SUPFAM" id="SSF52980">
    <property type="entry name" value="Restriction endonuclease-like"/>
    <property type="match status" value="1"/>
</dbReference>
<dbReference type="EMBL" id="SDWJ01000001">
    <property type="protein sequence ID" value="MVZ96941.1"/>
    <property type="molecule type" value="Genomic_DNA"/>
</dbReference>
<dbReference type="InterPro" id="IPR007569">
    <property type="entry name" value="DUF559"/>
</dbReference>
<sequence>MRANPTDAERKLWYILRDKRLNGLRWRRQQVIDDRYIVDFVCFEYRLIVEADGSQHVASEADVRRDVWLMGQGFCILRFWNGDILNNMEGVAEAIIAAPRNNTAQTCGAPTPNPLPQGERANEHGAKL</sequence>
<keyword evidence="3" id="KW-0378">Hydrolase</keyword>
<reference evidence="3 4" key="1">
    <citation type="submission" date="2019-01" db="EMBL/GenBank/DDBJ databases">
        <title>Sphingorhabdus lacus sp.nov., isolated from an oligotrophic freshwater lake.</title>
        <authorList>
            <person name="Park M."/>
        </authorList>
    </citation>
    <scope>NUCLEOTIDE SEQUENCE [LARGE SCALE GENOMIC DNA]</scope>
    <source>
        <strain evidence="3 4">IMCC26285</strain>
    </source>
</reference>
<dbReference type="GO" id="GO:0004519">
    <property type="term" value="F:endonuclease activity"/>
    <property type="evidence" value="ECO:0007669"/>
    <property type="project" value="UniProtKB-KW"/>
</dbReference>
<dbReference type="PANTHER" id="PTHR38590:SF1">
    <property type="entry name" value="BLL0828 PROTEIN"/>
    <property type="match status" value="1"/>
</dbReference>
<evidence type="ECO:0000256" key="1">
    <source>
        <dbReference type="SAM" id="MobiDB-lite"/>
    </source>
</evidence>
<dbReference type="Gene3D" id="3.40.960.10">
    <property type="entry name" value="VSR Endonuclease"/>
    <property type="match status" value="1"/>
</dbReference>
<dbReference type="InterPro" id="IPR011335">
    <property type="entry name" value="Restrct_endonuc-II-like"/>
</dbReference>
<gene>
    <name evidence="3" type="ORF">EUU23_04380</name>
</gene>
<keyword evidence="3" id="KW-0540">Nuclease</keyword>
<evidence type="ECO:0000313" key="4">
    <source>
        <dbReference type="Proteomes" id="UP000471147"/>
    </source>
</evidence>
<dbReference type="Pfam" id="PF04480">
    <property type="entry name" value="DUF559"/>
    <property type="match status" value="1"/>
</dbReference>